<feature type="transmembrane region" description="Helical" evidence="4">
    <location>
        <begin position="7"/>
        <end position="27"/>
    </location>
</feature>
<name>A0A5C3LL30_9AGAR</name>
<dbReference type="GO" id="GO:0000026">
    <property type="term" value="F:alpha-1,2-mannosyltransferase activity"/>
    <property type="evidence" value="ECO:0007669"/>
    <property type="project" value="TreeGrafter"/>
</dbReference>
<dbReference type="GO" id="GO:0005794">
    <property type="term" value="C:Golgi apparatus"/>
    <property type="evidence" value="ECO:0007669"/>
    <property type="project" value="TreeGrafter"/>
</dbReference>
<keyword evidence="4" id="KW-1133">Transmembrane helix</keyword>
<comment type="similarity">
    <text evidence="1">Belongs to the glycosyltransferase 15 family.</text>
</comment>
<evidence type="ECO:0000256" key="2">
    <source>
        <dbReference type="ARBA" id="ARBA00022679"/>
    </source>
</evidence>
<reference evidence="5 6" key="1">
    <citation type="journal article" date="2019" name="Nat. Ecol. Evol.">
        <title>Megaphylogeny resolves global patterns of mushroom evolution.</title>
        <authorList>
            <person name="Varga T."/>
            <person name="Krizsan K."/>
            <person name="Foldi C."/>
            <person name="Dima B."/>
            <person name="Sanchez-Garcia M."/>
            <person name="Sanchez-Ramirez S."/>
            <person name="Szollosi G.J."/>
            <person name="Szarkandi J.G."/>
            <person name="Papp V."/>
            <person name="Albert L."/>
            <person name="Andreopoulos W."/>
            <person name="Angelini C."/>
            <person name="Antonin V."/>
            <person name="Barry K.W."/>
            <person name="Bougher N.L."/>
            <person name="Buchanan P."/>
            <person name="Buyck B."/>
            <person name="Bense V."/>
            <person name="Catcheside P."/>
            <person name="Chovatia M."/>
            <person name="Cooper J."/>
            <person name="Damon W."/>
            <person name="Desjardin D."/>
            <person name="Finy P."/>
            <person name="Geml J."/>
            <person name="Haridas S."/>
            <person name="Hughes K."/>
            <person name="Justo A."/>
            <person name="Karasinski D."/>
            <person name="Kautmanova I."/>
            <person name="Kiss B."/>
            <person name="Kocsube S."/>
            <person name="Kotiranta H."/>
            <person name="LaButti K.M."/>
            <person name="Lechner B.E."/>
            <person name="Liimatainen K."/>
            <person name="Lipzen A."/>
            <person name="Lukacs Z."/>
            <person name="Mihaltcheva S."/>
            <person name="Morgado L.N."/>
            <person name="Niskanen T."/>
            <person name="Noordeloos M.E."/>
            <person name="Ohm R.A."/>
            <person name="Ortiz-Santana B."/>
            <person name="Ovrebo C."/>
            <person name="Racz N."/>
            <person name="Riley R."/>
            <person name="Savchenko A."/>
            <person name="Shiryaev A."/>
            <person name="Soop K."/>
            <person name="Spirin V."/>
            <person name="Szebenyi C."/>
            <person name="Tomsovsky M."/>
            <person name="Tulloss R.E."/>
            <person name="Uehling J."/>
            <person name="Grigoriev I.V."/>
            <person name="Vagvolgyi C."/>
            <person name="Papp T."/>
            <person name="Martin F.M."/>
            <person name="Miettinen O."/>
            <person name="Hibbett D.S."/>
            <person name="Nagy L.G."/>
        </authorList>
    </citation>
    <scope>NUCLEOTIDE SEQUENCE [LARGE SCALE GENOMIC DNA]</scope>
    <source>
        <strain evidence="5 6">CBS 166.37</strain>
    </source>
</reference>
<evidence type="ECO:0000256" key="3">
    <source>
        <dbReference type="PIRSR" id="PIRSR018153-1"/>
    </source>
</evidence>
<gene>
    <name evidence="5" type="ORF">BDQ12DRAFT_727903</name>
</gene>
<protein>
    <submittedName>
        <fullName evidence="5">Glycosyltransferase family 15 protein</fullName>
    </submittedName>
</protein>
<dbReference type="GO" id="GO:0000032">
    <property type="term" value="P:cell wall mannoprotein biosynthetic process"/>
    <property type="evidence" value="ECO:0007669"/>
    <property type="project" value="TreeGrafter"/>
</dbReference>
<accession>A0A5C3LL30</accession>
<dbReference type="STRING" id="68775.A0A5C3LL30"/>
<sequence>MKRFTRCGIIFVIVITMMLFSVLLLQYNSEDFSLSESSFGLAGVARPQATEPNIAPPLNSTSNNLELNDGDTPFSSRHANASIVMLARNSDLEGARKSILQLEARFNHRFQYPYVFLNELEFTEDFKSMVKSVTNATVEFGIIPSDHWNQPDWIDEVQASQARKAMAEDGVKYGGSVAYRNMCRFNSGFFFKHELLQKYRWYWRVEPNVRFHCDINFDPFLYMEDNDKVYSFTIATYEIVETISSLWTSVKSFMSLHPEFVVQNNSMNFLSLTWGRTYNRCHFWSNFEIADMEFWRGPAYSSFFDYLDLKGGFYYERWGDAPVHSIAASLFARSDQIHFFEEIGYQHDDWSHCPLNKEIWEKGNCDCSRDHSFDYDDSSCKKFWDRISH</sequence>
<dbReference type="GO" id="GO:0006487">
    <property type="term" value="P:protein N-linked glycosylation"/>
    <property type="evidence" value="ECO:0007669"/>
    <property type="project" value="TreeGrafter"/>
</dbReference>
<keyword evidence="6" id="KW-1185">Reference proteome</keyword>
<dbReference type="PANTHER" id="PTHR31121">
    <property type="entry name" value="ALPHA-1,2 MANNOSYLTRANSFERASE KTR1"/>
    <property type="match status" value="1"/>
</dbReference>
<dbReference type="PANTHER" id="PTHR31121:SF6">
    <property type="entry name" value="ALPHA-1,2 MANNOSYLTRANSFERASE KTR1"/>
    <property type="match status" value="1"/>
</dbReference>
<evidence type="ECO:0000256" key="1">
    <source>
        <dbReference type="ARBA" id="ARBA00007677"/>
    </source>
</evidence>
<evidence type="ECO:0000313" key="5">
    <source>
        <dbReference type="EMBL" id="TFK33267.1"/>
    </source>
</evidence>
<dbReference type="Proteomes" id="UP000308652">
    <property type="component" value="Unassembled WGS sequence"/>
</dbReference>
<dbReference type="AlphaFoldDB" id="A0A5C3LL30"/>
<dbReference type="GO" id="GO:0016020">
    <property type="term" value="C:membrane"/>
    <property type="evidence" value="ECO:0007669"/>
    <property type="project" value="InterPro"/>
</dbReference>
<keyword evidence="2 5" id="KW-0808">Transferase</keyword>
<dbReference type="InterPro" id="IPR029044">
    <property type="entry name" value="Nucleotide-diphossugar_trans"/>
</dbReference>
<dbReference type="Pfam" id="PF01793">
    <property type="entry name" value="Glyco_transf_15"/>
    <property type="match status" value="1"/>
</dbReference>
<dbReference type="FunFam" id="3.90.550.10:FF:000051">
    <property type="entry name" value="Alpha-1,2-mannosyltransferase (Ktr4)"/>
    <property type="match status" value="1"/>
</dbReference>
<feature type="active site" description="Nucleophile" evidence="3">
    <location>
        <position position="288"/>
    </location>
</feature>
<dbReference type="PIRSF" id="PIRSF018153">
    <property type="entry name" value="Glyco_trans_15"/>
    <property type="match status" value="1"/>
</dbReference>
<evidence type="ECO:0000313" key="6">
    <source>
        <dbReference type="Proteomes" id="UP000308652"/>
    </source>
</evidence>
<proteinExistence type="inferred from homology"/>
<organism evidence="5 6">
    <name type="scientific">Crucibulum laeve</name>
    <dbReference type="NCBI Taxonomy" id="68775"/>
    <lineage>
        <taxon>Eukaryota</taxon>
        <taxon>Fungi</taxon>
        <taxon>Dikarya</taxon>
        <taxon>Basidiomycota</taxon>
        <taxon>Agaricomycotina</taxon>
        <taxon>Agaricomycetes</taxon>
        <taxon>Agaricomycetidae</taxon>
        <taxon>Agaricales</taxon>
        <taxon>Agaricineae</taxon>
        <taxon>Nidulariaceae</taxon>
        <taxon>Crucibulum</taxon>
    </lineage>
</organism>
<keyword evidence="4" id="KW-0812">Transmembrane</keyword>
<dbReference type="Gene3D" id="3.90.550.10">
    <property type="entry name" value="Spore Coat Polysaccharide Biosynthesis Protein SpsA, Chain A"/>
    <property type="match status" value="1"/>
</dbReference>
<evidence type="ECO:0000256" key="4">
    <source>
        <dbReference type="SAM" id="Phobius"/>
    </source>
</evidence>
<dbReference type="OrthoDB" id="439943at2759"/>
<dbReference type="SUPFAM" id="SSF53448">
    <property type="entry name" value="Nucleotide-diphospho-sugar transferases"/>
    <property type="match status" value="1"/>
</dbReference>
<keyword evidence="4" id="KW-0472">Membrane</keyword>
<dbReference type="InterPro" id="IPR002685">
    <property type="entry name" value="Glyco_trans_15"/>
</dbReference>
<dbReference type="EMBL" id="ML213651">
    <property type="protein sequence ID" value="TFK33267.1"/>
    <property type="molecule type" value="Genomic_DNA"/>
</dbReference>